<proteinExistence type="predicted"/>
<accession>A0A1W1CQQ5</accession>
<reference evidence="1" key="1">
    <citation type="submission" date="2016-10" db="EMBL/GenBank/DDBJ databases">
        <authorList>
            <person name="de Groot N.N."/>
        </authorList>
    </citation>
    <scope>NUCLEOTIDE SEQUENCE</scope>
</reference>
<dbReference type="AlphaFoldDB" id="A0A1W1CQQ5"/>
<protein>
    <submittedName>
        <fullName evidence="1">Uncharacterized protein</fullName>
    </submittedName>
</protein>
<gene>
    <name evidence="1" type="ORF">MNB_SV-14-807</name>
</gene>
<evidence type="ECO:0000313" key="1">
    <source>
        <dbReference type="EMBL" id="SFV68045.1"/>
    </source>
</evidence>
<organism evidence="1">
    <name type="scientific">hydrothermal vent metagenome</name>
    <dbReference type="NCBI Taxonomy" id="652676"/>
    <lineage>
        <taxon>unclassified sequences</taxon>
        <taxon>metagenomes</taxon>
        <taxon>ecological metagenomes</taxon>
    </lineage>
</organism>
<dbReference type="EMBL" id="FPHN01000239">
    <property type="protein sequence ID" value="SFV68045.1"/>
    <property type="molecule type" value="Genomic_DNA"/>
</dbReference>
<name>A0A1W1CQQ5_9ZZZZ</name>
<sequence length="105" mass="12148">MNRLINLLLLVVMSFSIAHGVVLNDDYKSNHCSIQEYVAEFSEPIHHKNIHEHDACESHYLFHISFLLPDVFSLLTVDKKILITDSELFTHTNTFPNNTFRPPIV</sequence>